<accession>A0A0U1M3G9</accession>
<feature type="signal peptide" evidence="2">
    <location>
        <begin position="1"/>
        <end position="18"/>
    </location>
</feature>
<dbReference type="InterPro" id="IPR018620">
    <property type="entry name" value="Ubiquitin3-bd_protein_But2_C"/>
</dbReference>
<sequence length="448" mass="44294">MKLIVVATAIIATTNALATGNATCCFTLSASGGKSGPVGQIDDGQTRIGNGSQPGQFCIDSSGAIIDGKKRGCFLTPPTSQLQCDEGATPEAGFSVDSSGRLHHNGSTEFIACLSSQGDQFNIYTNPAPQDVNGCQNVSFEANNCHSAGPFASVTGAPAPVTNTAAPPPAPGTTSLVAPSGPGPGPGVPGSSEAPKPGPEPSPGGPECGPHPGPPGGPKPPGSSHPAAPSAPSAPCGPKGTGTPAPGALGVPPGPPSGEPEPSPPSGTSHSEPPGGPGPSPTGHGTSPSSPSGAGCPADLTTGHYEFPHLIIPIDSSSPSKAPGTSLSGTIDSKISSIFNFDIPPSLSGKRCSLVFLFPTKDKLVTSSYSFSGDGAIDFAQLQSPAHLQTSASNAPAVKTNLGVATVSPGHSYTITTFPCPAGETIAFEMKNAGATNLEWFEDFNPAA</sequence>
<feature type="compositionally biased region" description="Low complexity" evidence="1">
    <location>
        <begin position="224"/>
        <end position="251"/>
    </location>
</feature>
<dbReference type="InterPro" id="IPR054508">
    <property type="entry name" value="PIR1-like_C"/>
</dbReference>
<name>A0A0U1M3G9_TALIS</name>
<dbReference type="Proteomes" id="UP000054383">
    <property type="component" value="Unassembled WGS sequence"/>
</dbReference>
<dbReference type="OrthoDB" id="4657524at2759"/>
<evidence type="ECO:0000259" key="3">
    <source>
        <dbReference type="Pfam" id="PF09792"/>
    </source>
</evidence>
<feature type="compositionally biased region" description="Low complexity" evidence="1">
    <location>
        <begin position="281"/>
        <end position="293"/>
    </location>
</feature>
<feature type="compositionally biased region" description="Pro residues" evidence="1">
    <location>
        <begin position="196"/>
        <end position="223"/>
    </location>
</feature>
<dbReference type="AlphaFoldDB" id="A0A0U1M3G9"/>
<dbReference type="Pfam" id="PF09792">
    <property type="entry name" value="But2"/>
    <property type="match status" value="1"/>
</dbReference>
<dbReference type="Pfam" id="PF22799">
    <property type="entry name" value="PIR1-like_C"/>
    <property type="match status" value="1"/>
</dbReference>
<evidence type="ECO:0000256" key="2">
    <source>
        <dbReference type="SAM" id="SignalP"/>
    </source>
</evidence>
<proteinExistence type="predicted"/>
<gene>
    <name evidence="5" type="ORF">PISL3812_07160</name>
</gene>
<feature type="compositionally biased region" description="Pro residues" evidence="1">
    <location>
        <begin position="252"/>
        <end position="265"/>
    </location>
</feature>
<feature type="domain" description="Ubiquitin 3 binding protein But2 C-terminal" evidence="3">
    <location>
        <begin position="306"/>
        <end position="446"/>
    </location>
</feature>
<evidence type="ECO:0000256" key="1">
    <source>
        <dbReference type="SAM" id="MobiDB-lite"/>
    </source>
</evidence>
<reference evidence="5 6" key="1">
    <citation type="submission" date="2015-04" db="EMBL/GenBank/DDBJ databases">
        <authorList>
            <person name="Syromyatnikov M.Y."/>
            <person name="Popov V.N."/>
        </authorList>
    </citation>
    <scope>NUCLEOTIDE SEQUENCE [LARGE SCALE GENOMIC DNA]</scope>
    <source>
        <strain evidence="5">WF-38-12</strain>
    </source>
</reference>
<protein>
    <submittedName>
        <fullName evidence="5">Uncharacterized protein</fullName>
    </submittedName>
</protein>
<organism evidence="5 6">
    <name type="scientific">Talaromyces islandicus</name>
    <name type="common">Penicillium islandicum</name>
    <dbReference type="NCBI Taxonomy" id="28573"/>
    <lineage>
        <taxon>Eukaryota</taxon>
        <taxon>Fungi</taxon>
        <taxon>Dikarya</taxon>
        <taxon>Ascomycota</taxon>
        <taxon>Pezizomycotina</taxon>
        <taxon>Eurotiomycetes</taxon>
        <taxon>Eurotiomycetidae</taxon>
        <taxon>Eurotiales</taxon>
        <taxon>Trichocomaceae</taxon>
        <taxon>Talaromyces</taxon>
        <taxon>Talaromyces sect. Islandici</taxon>
    </lineage>
</organism>
<dbReference type="PRINTS" id="PR01217">
    <property type="entry name" value="PRICHEXTENSN"/>
</dbReference>
<feature type="region of interest" description="Disordered" evidence="1">
    <location>
        <begin position="159"/>
        <end position="301"/>
    </location>
</feature>
<evidence type="ECO:0000259" key="4">
    <source>
        <dbReference type="Pfam" id="PF22799"/>
    </source>
</evidence>
<dbReference type="PANTHER" id="PTHR39613:SF1">
    <property type="entry name" value="ANCHORED CELL WALL PROTEIN, PUTATIVE (AFU_ORTHOLOGUE AFUA_4G08960)-RELATED"/>
    <property type="match status" value="1"/>
</dbReference>
<evidence type="ECO:0000313" key="5">
    <source>
        <dbReference type="EMBL" id="CRG90119.1"/>
    </source>
</evidence>
<dbReference type="STRING" id="28573.A0A0U1M3G9"/>
<feature type="domain" description="Cell wall mannoprotein PIR1-like C-terminal" evidence="4">
    <location>
        <begin position="63"/>
        <end position="137"/>
    </location>
</feature>
<feature type="chain" id="PRO_5006711509" evidence="2">
    <location>
        <begin position="19"/>
        <end position="448"/>
    </location>
</feature>
<keyword evidence="6" id="KW-1185">Reference proteome</keyword>
<keyword evidence="2" id="KW-0732">Signal</keyword>
<dbReference type="EMBL" id="CVMT01000007">
    <property type="protein sequence ID" value="CRG90119.1"/>
    <property type="molecule type" value="Genomic_DNA"/>
</dbReference>
<dbReference type="OMA" id="RSDSCCF"/>
<evidence type="ECO:0000313" key="6">
    <source>
        <dbReference type="Proteomes" id="UP000054383"/>
    </source>
</evidence>
<dbReference type="PANTHER" id="PTHR39613">
    <property type="entry name" value="ANCHORED CELL WALL PROTEIN, PUTATIVE (AFU_ORTHOLOGUE AFUA_4G08960)-RELATED"/>
    <property type="match status" value="1"/>
</dbReference>